<dbReference type="Pfam" id="PF13508">
    <property type="entry name" value="Acetyltransf_7"/>
    <property type="match status" value="1"/>
</dbReference>
<keyword evidence="1" id="KW-0808">Transferase</keyword>
<dbReference type="Proteomes" id="UP001254848">
    <property type="component" value="Unassembled WGS sequence"/>
</dbReference>
<dbReference type="SUPFAM" id="SSF55729">
    <property type="entry name" value="Acyl-CoA N-acyltransferases (Nat)"/>
    <property type="match status" value="1"/>
</dbReference>
<keyword evidence="5" id="KW-1185">Reference proteome</keyword>
<gene>
    <name evidence="4" type="ORF">Q4T40_14745</name>
</gene>
<evidence type="ECO:0000313" key="5">
    <source>
        <dbReference type="Proteomes" id="UP001254848"/>
    </source>
</evidence>
<accession>A0ABU3P0D6</accession>
<dbReference type="PROSITE" id="PS51186">
    <property type="entry name" value="GNAT"/>
    <property type="match status" value="1"/>
</dbReference>
<dbReference type="PANTHER" id="PTHR43626:SF4">
    <property type="entry name" value="GCN5-RELATED N-ACETYLTRANSFERASE 2, CHLOROPLASTIC"/>
    <property type="match status" value="1"/>
</dbReference>
<name>A0ABU3P0D6_9FIRM</name>
<sequence length="140" mass="15604">MGYRIQENCQGIDWDAVYGILTSARMASHPLEKVRSAFENSYRTVFVFEGDLLLGFGRAISDGAYEAALYDVAVLPEYRGKGIGKLIVTKIQEGLPGMNTIFFAMPGVEKFYRSMGYAKMLTGMAKFARAEVMREKGFSD</sequence>
<feature type="domain" description="N-acetyltransferase" evidence="3">
    <location>
        <begin position="1"/>
        <end position="135"/>
    </location>
</feature>
<dbReference type="PANTHER" id="PTHR43626">
    <property type="entry name" value="ACYL-COA N-ACYLTRANSFERASE"/>
    <property type="match status" value="1"/>
</dbReference>
<dbReference type="InterPro" id="IPR045039">
    <property type="entry name" value="NSI-like"/>
</dbReference>
<evidence type="ECO:0000256" key="2">
    <source>
        <dbReference type="ARBA" id="ARBA00023315"/>
    </source>
</evidence>
<evidence type="ECO:0000256" key="1">
    <source>
        <dbReference type="ARBA" id="ARBA00022679"/>
    </source>
</evidence>
<dbReference type="InterPro" id="IPR000182">
    <property type="entry name" value="GNAT_dom"/>
</dbReference>
<comment type="caution">
    <text evidence="4">The sequence shown here is derived from an EMBL/GenBank/DDBJ whole genome shotgun (WGS) entry which is preliminary data.</text>
</comment>
<dbReference type="Gene3D" id="3.40.630.30">
    <property type="match status" value="1"/>
</dbReference>
<evidence type="ECO:0000313" key="4">
    <source>
        <dbReference type="EMBL" id="MDT8902506.1"/>
    </source>
</evidence>
<organism evidence="4 5">
    <name type="scientific">Anaeroselena agilis</name>
    <dbReference type="NCBI Taxonomy" id="3063788"/>
    <lineage>
        <taxon>Bacteria</taxon>
        <taxon>Bacillati</taxon>
        <taxon>Bacillota</taxon>
        <taxon>Negativicutes</taxon>
        <taxon>Acetonemataceae</taxon>
        <taxon>Anaeroselena</taxon>
    </lineage>
</organism>
<keyword evidence="2" id="KW-0012">Acyltransferase</keyword>
<dbReference type="RefSeq" id="WP_413780986.1">
    <property type="nucleotide sequence ID" value="NZ_JAUOZS010000001.1"/>
</dbReference>
<dbReference type="CDD" id="cd04301">
    <property type="entry name" value="NAT_SF"/>
    <property type="match status" value="1"/>
</dbReference>
<reference evidence="4 5" key="1">
    <citation type="submission" date="2023-07" db="EMBL/GenBank/DDBJ databases">
        <title>The novel representative of Negativicutes class, Anaeroselena agilis gen. nov. sp. nov.</title>
        <authorList>
            <person name="Prokofeva M.I."/>
            <person name="Elcheninov A.G."/>
            <person name="Klyukina A."/>
            <person name="Kublanov I.V."/>
            <person name="Frolov E.N."/>
            <person name="Podosokorskaya O.A."/>
        </authorList>
    </citation>
    <scope>NUCLEOTIDE SEQUENCE [LARGE SCALE GENOMIC DNA]</scope>
    <source>
        <strain evidence="4 5">4137-cl</strain>
    </source>
</reference>
<protein>
    <submittedName>
        <fullName evidence="4">GNAT family N-acetyltransferase</fullName>
    </submittedName>
</protein>
<evidence type="ECO:0000259" key="3">
    <source>
        <dbReference type="PROSITE" id="PS51186"/>
    </source>
</evidence>
<dbReference type="InterPro" id="IPR016181">
    <property type="entry name" value="Acyl_CoA_acyltransferase"/>
</dbReference>
<proteinExistence type="predicted"/>
<dbReference type="EMBL" id="JAUOZS010000001">
    <property type="protein sequence ID" value="MDT8902506.1"/>
    <property type="molecule type" value="Genomic_DNA"/>
</dbReference>